<dbReference type="Proteomes" id="UP000030758">
    <property type="component" value="Unassembled WGS sequence"/>
</dbReference>
<name>A0A085N088_9BILA</name>
<keyword evidence="3" id="KW-1185">Reference proteome</keyword>
<evidence type="ECO:0000313" key="1">
    <source>
        <dbReference type="EMBL" id="KFD58058.1"/>
    </source>
</evidence>
<accession>A0A085N088</accession>
<dbReference type="EMBL" id="KL363185">
    <property type="protein sequence ID" value="KFD58058.1"/>
    <property type="molecule type" value="Genomic_DNA"/>
</dbReference>
<evidence type="ECO:0000313" key="2">
    <source>
        <dbReference type="EMBL" id="KFD62884.1"/>
    </source>
</evidence>
<dbReference type="AlphaFoldDB" id="A0A085N088"/>
<gene>
    <name evidence="1" type="ORF">M513_00821</name>
    <name evidence="2" type="ORF">M514_00821</name>
</gene>
<dbReference type="EMBL" id="KL367585">
    <property type="protein sequence ID" value="KFD62884.1"/>
    <property type="molecule type" value="Genomic_DNA"/>
</dbReference>
<evidence type="ECO:0000313" key="3">
    <source>
        <dbReference type="Proteomes" id="UP000030764"/>
    </source>
</evidence>
<proteinExistence type="predicted"/>
<organism evidence="2">
    <name type="scientific">Trichuris suis</name>
    <name type="common">pig whipworm</name>
    <dbReference type="NCBI Taxonomy" id="68888"/>
    <lineage>
        <taxon>Eukaryota</taxon>
        <taxon>Metazoa</taxon>
        <taxon>Ecdysozoa</taxon>
        <taxon>Nematoda</taxon>
        <taxon>Enoplea</taxon>
        <taxon>Dorylaimia</taxon>
        <taxon>Trichinellida</taxon>
        <taxon>Trichuridae</taxon>
        <taxon>Trichuris</taxon>
    </lineage>
</organism>
<dbReference type="Proteomes" id="UP000030764">
    <property type="component" value="Unassembled WGS sequence"/>
</dbReference>
<sequence length="116" mass="12621">MCDKLLADAGVTCPDTMFRKVLAKLPPNCFRTVRHLFTQTPLPRDCYDQLTRCLRERFSLTPAESLCNGENDQEKPPHDGSHGCVGSDGVPAVSFTCSVAHASLLGLQIAMRTVGS</sequence>
<reference evidence="2 3" key="1">
    <citation type="journal article" date="2014" name="Nat. Genet.">
        <title>Genome and transcriptome of the porcine whipworm Trichuris suis.</title>
        <authorList>
            <person name="Jex A.R."/>
            <person name="Nejsum P."/>
            <person name="Schwarz E.M."/>
            <person name="Hu L."/>
            <person name="Young N.D."/>
            <person name="Hall R.S."/>
            <person name="Korhonen P.K."/>
            <person name="Liao S."/>
            <person name="Thamsborg S."/>
            <person name="Xia J."/>
            <person name="Xu P."/>
            <person name="Wang S."/>
            <person name="Scheerlinck J.P."/>
            <person name="Hofmann A."/>
            <person name="Sternberg P.W."/>
            <person name="Wang J."/>
            <person name="Gasser R.B."/>
        </authorList>
    </citation>
    <scope>NUCLEOTIDE SEQUENCE [LARGE SCALE GENOMIC DNA]</scope>
    <source>
        <strain evidence="2">DCEP-RM93F</strain>
        <strain evidence="1">DCEP-RM93M</strain>
    </source>
</reference>
<protein>
    <submittedName>
        <fullName evidence="2">Uncharacterized protein</fullName>
    </submittedName>
</protein>